<feature type="compositionally biased region" description="Low complexity" evidence="1">
    <location>
        <begin position="847"/>
        <end position="857"/>
    </location>
</feature>
<sequence length="900" mass="94979">MIAVTPWQRTAVVKVSALSAALTAVSALAAHLGIAGDPDRLAALGHGGGVEALATVLIPMVLFAIADACPVTLRRGRTRIVLTLTVVPVMIGLLAGAPLALLVARVVSVAVPALLWRREPLIKAWLQTAAALFGVTLAAVALNALSADGQVTTPALGTMSTIAACAALAVVVEALLLHGTQGWYESTSRLNSGQVLLQVLPAVVVGALLVIGAVDALGRDRGAIAAAALLTVVLLIYRASSRVASRHASLERLYVLSDSLAVTKGSMDVVRSVLQESAKLLRAEYAEVMLTGMESGVQLWSVRPGQPVYGPVEPGAHHRTLPFPPPEPRVVRGTGRAEREYLIARKLREAAVVPIRIDGPVTGHLLVGDRVGDDGRFTGPDLRLLETVANHAGVALRNGRLIEQLNFEARHDELTGLPNRLRFRTLIDEAAAGLAAGVPCAVMVLDFNGFKAINDTLGHQAGDELLKVLAGRFAKAVAGRATVARLGGDEFAVLATGVDGRAAALEIADLVMGGFEEPIELGGTRLRVGGSLGIALGPQHARTGAELLRMADVAMYVAKSGAGGARVYSPEFAPGSSEVLTLATDLREALMNDQIEILVQPIVDLHTLNVHSLEALARWRHPVLGDIAPKEFFAAADRAGLTLQLSQRVLDHALAACRYWAEQGTELRISVNMESRWLNNSALPDQIARALRGHGVPAELLCLEIKEGSVMDDPARALEVLTALRTMGVHLSVDDFGTGYSSLTYLSRLPVDQVKIDRSFVEMVSSSGRDQAIVASILGLGANLGMEVVAEGVSDAATRRILLEMGCRIGQGFLFSRPITVEEVPVLLERIRKVGWPVAQRPPAPAAAPTGGPARPVVRPTGGPARPVVRPTVGAPAMPTVTPHVDRVQAWPTQQPPGRY</sequence>
<comment type="caution">
    <text evidence="6">The sequence shown here is derived from an EMBL/GenBank/DDBJ whole genome shotgun (WGS) entry which is preliminary data.</text>
</comment>
<feature type="signal peptide" evidence="3">
    <location>
        <begin position="1"/>
        <end position="29"/>
    </location>
</feature>
<dbReference type="RefSeq" id="WP_398274295.1">
    <property type="nucleotide sequence ID" value="NZ_JBITLV010000001.1"/>
</dbReference>
<dbReference type="NCBIfam" id="TIGR00254">
    <property type="entry name" value="GGDEF"/>
    <property type="match status" value="1"/>
</dbReference>
<dbReference type="Pfam" id="PF01590">
    <property type="entry name" value="GAF"/>
    <property type="match status" value="1"/>
</dbReference>
<feature type="chain" id="PRO_5046559871" evidence="3">
    <location>
        <begin position="30"/>
        <end position="900"/>
    </location>
</feature>
<feature type="transmembrane region" description="Helical" evidence="2">
    <location>
        <begin position="196"/>
        <end position="216"/>
    </location>
</feature>
<dbReference type="Pfam" id="PF00563">
    <property type="entry name" value="EAL"/>
    <property type="match status" value="1"/>
</dbReference>
<dbReference type="InterPro" id="IPR035919">
    <property type="entry name" value="EAL_sf"/>
</dbReference>
<dbReference type="PROSITE" id="PS50887">
    <property type="entry name" value="GGDEF"/>
    <property type="match status" value="1"/>
</dbReference>
<dbReference type="Pfam" id="PF00990">
    <property type="entry name" value="GGDEF"/>
    <property type="match status" value="1"/>
</dbReference>
<dbReference type="Gene3D" id="3.30.70.270">
    <property type="match status" value="1"/>
</dbReference>
<evidence type="ECO:0000313" key="6">
    <source>
        <dbReference type="EMBL" id="MFI7585797.1"/>
    </source>
</evidence>
<name>A0ABW8AJI8_9ACTN</name>
<dbReference type="Proteomes" id="UP001612915">
    <property type="component" value="Unassembled WGS sequence"/>
</dbReference>
<keyword evidence="2" id="KW-0472">Membrane</keyword>
<feature type="domain" description="GGDEF" evidence="5">
    <location>
        <begin position="438"/>
        <end position="570"/>
    </location>
</feature>
<accession>A0ABW8AJI8</accession>
<feature type="region of interest" description="Disordered" evidence="1">
    <location>
        <begin position="840"/>
        <end position="866"/>
    </location>
</feature>
<evidence type="ECO:0000256" key="2">
    <source>
        <dbReference type="SAM" id="Phobius"/>
    </source>
</evidence>
<evidence type="ECO:0000259" key="5">
    <source>
        <dbReference type="PROSITE" id="PS50887"/>
    </source>
</evidence>
<dbReference type="SMART" id="SM00267">
    <property type="entry name" value="GGDEF"/>
    <property type="match status" value="1"/>
</dbReference>
<dbReference type="SUPFAM" id="SSF55781">
    <property type="entry name" value="GAF domain-like"/>
    <property type="match status" value="1"/>
</dbReference>
<dbReference type="EMBL" id="JBITLV010000001">
    <property type="protein sequence ID" value="MFI7585797.1"/>
    <property type="molecule type" value="Genomic_DNA"/>
</dbReference>
<reference evidence="6 7" key="1">
    <citation type="submission" date="2024-10" db="EMBL/GenBank/DDBJ databases">
        <title>The Natural Products Discovery Center: Release of the First 8490 Sequenced Strains for Exploring Actinobacteria Biosynthetic Diversity.</title>
        <authorList>
            <person name="Kalkreuter E."/>
            <person name="Kautsar S.A."/>
            <person name="Yang D."/>
            <person name="Bader C.D."/>
            <person name="Teijaro C.N."/>
            <person name="Fluegel L."/>
            <person name="Davis C.M."/>
            <person name="Simpson J.R."/>
            <person name="Lauterbach L."/>
            <person name="Steele A.D."/>
            <person name="Gui C."/>
            <person name="Meng S."/>
            <person name="Li G."/>
            <person name="Viehrig K."/>
            <person name="Ye F."/>
            <person name="Su P."/>
            <person name="Kiefer A.F."/>
            <person name="Nichols A."/>
            <person name="Cepeda A.J."/>
            <person name="Yan W."/>
            <person name="Fan B."/>
            <person name="Jiang Y."/>
            <person name="Adhikari A."/>
            <person name="Zheng C.-J."/>
            <person name="Schuster L."/>
            <person name="Cowan T.M."/>
            <person name="Smanski M.J."/>
            <person name="Chevrette M.G."/>
            <person name="De Carvalho L.P.S."/>
            <person name="Shen B."/>
        </authorList>
    </citation>
    <scope>NUCLEOTIDE SEQUENCE [LARGE SCALE GENOMIC DNA]</scope>
    <source>
        <strain evidence="6 7">NPDC049639</strain>
    </source>
</reference>
<dbReference type="InterPro" id="IPR029016">
    <property type="entry name" value="GAF-like_dom_sf"/>
</dbReference>
<dbReference type="PROSITE" id="PS50883">
    <property type="entry name" value="EAL"/>
    <property type="match status" value="1"/>
</dbReference>
<keyword evidence="2" id="KW-1133">Transmembrane helix</keyword>
<proteinExistence type="predicted"/>
<dbReference type="InterPro" id="IPR000160">
    <property type="entry name" value="GGDEF_dom"/>
</dbReference>
<dbReference type="SMART" id="SM00065">
    <property type="entry name" value="GAF"/>
    <property type="match status" value="1"/>
</dbReference>
<dbReference type="InterPro" id="IPR003018">
    <property type="entry name" value="GAF"/>
</dbReference>
<evidence type="ECO:0000313" key="7">
    <source>
        <dbReference type="Proteomes" id="UP001612915"/>
    </source>
</evidence>
<dbReference type="CDD" id="cd01949">
    <property type="entry name" value="GGDEF"/>
    <property type="match status" value="1"/>
</dbReference>
<dbReference type="CDD" id="cd01948">
    <property type="entry name" value="EAL"/>
    <property type="match status" value="1"/>
</dbReference>
<evidence type="ECO:0000256" key="3">
    <source>
        <dbReference type="SAM" id="SignalP"/>
    </source>
</evidence>
<dbReference type="PANTHER" id="PTHR44757">
    <property type="entry name" value="DIGUANYLATE CYCLASE DGCP"/>
    <property type="match status" value="1"/>
</dbReference>
<feature type="transmembrane region" description="Helical" evidence="2">
    <location>
        <begin position="156"/>
        <end position="176"/>
    </location>
</feature>
<feature type="transmembrane region" description="Helical" evidence="2">
    <location>
        <begin position="53"/>
        <end position="73"/>
    </location>
</feature>
<dbReference type="InterPro" id="IPR043128">
    <property type="entry name" value="Rev_trsase/Diguanyl_cyclase"/>
</dbReference>
<evidence type="ECO:0000256" key="1">
    <source>
        <dbReference type="SAM" id="MobiDB-lite"/>
    </source>
</evidence>
<gene>
    <name evidence="6" type="ORF">ACIB24_01835</name>
</gene>
<keyword evidence="7" id="KW-1185">Reference proteome</keyword>
<keyword evidence="2" id="KW-0812">Transmembrane</keyword>
<dbReference type="PANTHER" id="PTHR44757:SF2">
    <property type="entry name" value="BIOFILM ARCHITECTURE MAINTENANCE PROTEIN MBAA"/>
    <property type="match status" value="1"/>
</dbReference>
<feature type="transmembrane region" description="Helical" evidence="2">
    <location>
        <begin position="124"/>
        <end position="144"/>
    </location>
</feature>
<dbReference type="InterPro" id="IPR052155">
    <property type="entry name" value="Biofilm_reg_signaling"/>
</dbReference>
<protein>
    <submittedName>
        <fullName evidence="6">Bifunctional diguanylate cyclase/phosphodiesterase</fullName>
    </submittedName>
</protein>
<dbReference type="InterPro" id="IPR001633">
    <property type="entry name" value="EAL_dom"/>
</dbReference>
<organism evidence="6 7">
    <name type="scientific">Spongisporangium articulatum</name>
    <dbReference type="NCBI Taxonomy" id="3362603"/>
    <lineage>
        <taxon>Bacteria</taxon>
        <taxon>Bacillati</taxon>
        <taxon>Actinomycetota</taxon>
        <taxon>Actinomycetes</taxon>
        <taxon>Kineosporiales</taxon>
        <taxon>Kineosporiaceae</taxon>
        <taxon>Spongisporangium</taxon>
    </lineage>
</organism>
<keyword evidence="3" id="KW-0732">Signal</keyword>
<feature type="domain" description="EAL" evidence="4">
    <location>
        <begin position="579"/>
        <end position="832"/>
    </location>
</feature>
<dbReference type="Gene3D" id="3.20.20.450">
    <property type="entry name" value="EAL domain"/>
    <property type="match status" value="1"/>
</dbReference>
<feature type="transmembrane region" description="Helical" evidence="2">
    <location>
        <begin position="223"/>
        <end position="240"/>
    </location>
</feature>
<dbReference type="SMART" id="SM00052">
    <property type="entry name" value="EAL"/>
    <property type="match status" value="1"/>
</dbReference>
<dbReference type="Gene3D" id="3.30.450.40">
    <property type="match status" value="1"/>
</dbReference>
<dbReference type="InterPro" id="IPR029787">
    <property type="entry name" value="Nucleotide_cyclase"/>
</dbReference>
<dbReference type="SUPFAM" id="SSF141868">
    <property type="entry name" value="EAL domain-like"/>
    <property type="match status" value="1"/>
</dbReference>
<evidence type="ECO:0000259" key="4">
    <source>
        <dbReference type="PROSITE" id="PS50883"/>
    </source>
</evidence>
<feature type="transmembrane region" description="Helical" evidence="2">
    <location>
        <begin position="80"/>
        <end position="104"/>
    </location>
</feature>
<dbReference type="SUPFAM" id="SSF55073">
    <property type="entry name" value="Nucleotide cyclase"/>
    <property type="match status" value="1"/>
</dbReference>